<accession>A0A1N7IRP6</accession>
<evidence type="ECO:0000313" key="4">
    <source>
        <dbReference type="Proteomes" id="UP000279541"/>
    </source>
</evidence>
<keyword evidence="4" id="KW-1185">Reference proteome</keyword>
<dbReference type="Proteomes" id="UP000186106">
    <property type="component" value="Unassembled WGS sequence"/>
</dbReference>
<dbReference type="Proteomes" id="UP000279541">
    <property type="component" value="Chromosome"/>
</dbReference>
<sequence length="193" mass="21327">MKITYLGTGFLAMALVLTVGSNSVFGKRPTIQIEKAYENPDSLKVEKLAKDLKKIKPITVNEFKAKFKKEVAGFKLTEVDAFEDKDTGSFATANYKKGDQNVYLMVADGAGPGADQVKSSLLNYLEIKAIEELGDKLTIKSYKGWQALFDSSMYESDEMANIQYLEGNRYSIVASGNKTPLEEVKALLDNISL</sequence>
<evidence type="ECO:0000313" key="1">
    <source>
        <dbReference type="EMBL" id="AZA98292.1"/>
    </source>
</evidence>
<gene>
    <name evidence="1" type="ORF">EG359_01145</name>
    <name evidence="2" type="ORF">SAMN05421768_106297</name>
</gene>
<dbReference type="KEGG" id="cjt:EG359_01145"/>
<organism evidence="2 3">
    <name type="scientific">Chryseobacterium joostei</name>
    <dbReference type="NCBI Taxonomy" id="112234"/>
    <lineage>
        <taxon>Bacteria</taxon>
        <taxon>Pseudomonadati</taxon>
        <taxon>Bacteroidota</taxon>
        <taxon>Flavobacteriia</taxon>
        <taxon>Flavobacteriales</taxon>
        <taxon>Weeksellaceae</taxon>
        <taxon>Chryseobacterium group</taxon>
        <taxon>Chryseobacterium</taxon>
    </lineage>
</organism>
<reference evidence="2 3" key="1">
    <citation type="submission" date="2017-01" db="EMBL/GenBank/DDBJ databases">
        <authorList>
            <person name="Mah S.A."/>
            <person name="Swanson W.J."/>
            <person name="Moy G.W."/>
            <person name="Vacquier V.D."/>
        </authorList>
    </citation>
    <scope>NUCLEOTIDE SEQUENCE [LARGE SCALE GENOMIC DNA]</scope>
    <source>
        <strain evidence="2 3">DSM 16927</strain>
    </source>
</reference>
<dbReference type="AlphaFoldDB" id="A0A1N7IRP6"/>
<evidence type="ECO:0008006" key="5">
    <source>
        <dbReference type="Google" id="ProtNLM"/>
    </source>
</evidence>
<evidence type="ECO:0000313" key="3">
    <source>
        <dbReference type="Proteomes" id="UP000186106"/>
    </source>
</evidence>
<evidence type="ECO:0000313" key="2">
    <source>
        <dbReference type="EMBL" id="SIS39697.1"/>
    </source>
</evidence>
<dbReference type="STRING" id="112234.SAMN05421768_106297"/>
<dbReference type="OrthoDB" id="711168at2"/>
<dbReference type="EMBL" id="CP033926">
    <property type="protein sequence ID" value="AZA98292.1"/>
    <property type="molecule type" value="Genomic_DNA"/>
</dbReference>
<reference evidence="1 4" key="2">
    <citation type="submission" date="2018-11" db="EMBL/GenBank/DDBJ databases">
        <title>Proposal to divide the Flavobacteriaceae and reorganize its genera based on Amino Acid Identity values calculated from whole genome sequences.</title>
        <authorList>
            <person name="Nicholson A.C."/>
            <person name="Gulvik C.A."/>
            <person name="Whitney A.M."/>
            <person name="Humrighouse B.W."/>
            <person name="Bell M."/>
            <person name="Holmes B."/>
            <person name="Steigerwalt A.G."/>
            <person name="Villarma A."/>
            <person name="Sheth M."/>
            <person name="Batra D."/>
            <person name="Pryor J."/>
            <person name="Bernardet J.-F."/>
            <person name="Hugo C."/>
            <person name="Kampfer P."/>
            <person name="Newman J."/>
            <person name="McQuiston J.R."/>
        </authorList>
    </citation>
    <scope>NUCLEOTIDE SEQUENCE [LARGE SCALE GENOMIC DNA]</scope>
    <source>
        <strain evidence="1 4">DSM 16927</strain>
    </source>
</reference>
<protein>
    <recommendedName>
        <fullName evidence="5">DUF4367 domain-containing protein</fullName>
    </recommendedName>
</protein>
<dbReference type="RefSeq" id="WP_076355829.1">
    <property type="nucleotide sequence ID" value="NZ_CP033926.1"/>
</dbReference>
<proteinExistence type="predicted"/>
<name>A0A1N7IRP6_9FLAO</name>
<dbReference type="EMBL" id="FTNZ01000006">
    <property type="protein sequence ID" value="SIS39697.1"/>
    <property type="molecule type" value="Genomic_DNA"/>
</dbReference>